<gene>
    <name evidence="9" type="ORF">TA10130</name>
</gene>
<keyword evidence="3" id="KW-0337">GPI-anchor biosynthesis</keyword>
<evidence type="ECO:0000259" key="7">
    <source>
        <dbReference type="Pfam" id="PF00534"/>
    </source>
</evidence>
<dbReference type="OrthoDB" id="734129at2759"/>
<evidence type="ECO:0000313" key="9">
    <source>
        <dbReference type="EMBL" id="CAI76769.1"/>
    </source>
</evidence>
<evidence type="ECO:0000259" key="8">
    <source>
        <dbReference type="Pfam" id="PF08288"/>
    </source>
</evidence>
<dbReference type="VEuPathDB" id="PiroplasmaDB:TA10130"/>
<name>Q4U8T4_THEAN</name>
<dbReference type="GO" id="GO:0000506">
    <property type="term" value="C:glycosylphosphatidylinositol-N-acetylglucosaminyltransferase (GPI-GnT) complex"/>
    <property type="evidence" value="ECO:0007669"/>
    <property type="project" value="InterPro"/>
</dbReference>
<keyword evidence="5 9" id="KW-0808">Transferase</keyword>
<keyword evidence="10" id="KW-1185">Reference proteome</keyword>
<dbReference type="OMA" id="SHFWMSG"/>
<protein>
    <recommendedName>
        <fullName evidence="2">phosphatidylinositol N-acetylglucosaminyltransferase</fullName>
        <ecNumber evidence="2">2.4.1.198</ecNumber>
    </recommendedName>
    <alternativeName>
        <fullName evidence="6">GlcNAc-PI synthesis protein</fullName>
    </alternativeName>
</protein>
<evidence type="ECO:0000256" key="5">
    <source>
        <dbReference type="ARBA" id="ARBA00022679"/>
    </source>
</evidence>
<dbReference type="GO" id="GO:0006506">
    <property type="term" value="P:GPI anchor biosynthetic process"/>
    <property type="evidence" value="ECO:0007669"/>
    <property type="project" value="UniProtKB-UniPathway"/>
</dbReference>
<dbReference type="CAZy" id="GT4">
    <property type="family name" value="Glycosyltransferase Family 4"/>
</dbReference>
<dbReference type="KEGG" id="tan:TA10130"/>
<evidence type="ECO:0000256" key="4">
    <source>
        <dbReference type="ARBA" id="ARBA00022676"/>
    </source>
</evidence>
<evidence type="ECO:0000256" key="6">
    <source>
        <dbReference type="ARBA" id="ARBA00032160"/>
    </source>
</evidence>
<evidence type="ECO:0000256" key="1">
    <source>
        <dbReference type="ARBA" id="ARBA00004687"/>
    </source>
</evidence>
<evidence type="ECO:0000313" key="10">
    <source>
        <dbReference type="Proteomes" id="UP000001950"/>
    </source>
</evidence>
<dbReference type="PANTHER" id="PTHR45871">
    <property type="entry name" value="N-ACETYLGLUCOSAMINYL-PHOSPHATIDYLINOSITOL BIOSYNTHETIC PROTEIN"/>
    <property type="match status" value="1"/>
</dbReference>
<dbReference type="RefSeq" id="XP_953394.1">
    <property type="nucleotide sequence ID" value="XM_948301.1"/>
</dbReference>
<dbReference type="Pfam" id="PF08288">
    <property type="entry name" value="PIGA"/>
    <property type="match status" value="1"/>
</dbReference>
<dbReference type="Proteomes" id="UP000001950">
    <property type="component" value="Chromosome 4"/>
</dbReference>
<dbReference type="Gene3D" id="3.40.50.2000">
    <property type="entry name" value="Glycogen Phosphorylase B"/>
    <property type="match status" value="2"/>
</dbReference>
<keyword evidence="4" id="KW-0328">Glycosyltransferase</keyword>
<sequence length="468" mass="54339">MAEVKKRPISVLIVTEYFFPTIGGVERHVYKLAEYLIKFGLKVVIFTRNFGNRRVGIRYLSNGIKVYHHWNVMFLPPSTTPTFFDAFPYYRSVLIRENVDIIHMHMASSRYKGEFELCANLLDYRLIFTDHSLFSMCDIGPVFLNEYTRMFSIFDDHMVAVSNKHRENMVLRSYIDPRKISVVPNALESDDFKCNEEPLLKDKIVIVYISRLCERKGIDLLTQVVPIVCKKHDNVDFIIGGGGPKLSMLRGMVDKHYLHDRVKILGYIPTHEVNKVLRQGHIFLNTSQTESFCIALLEAASSGLILVSTDVGGIPEVLPHDIILLSEYDPVAISNKIDEAISMLQTADTSSYHQRVKQMYSWESVAKKTLMLYYDVLNKPRMTFREKLYKLLRKKKIGGTNIHTLILFRVLSFYSFDHFIHFLGHIRVPFPKVFPYTIKYKNLTMTLGVILSWHQIGLRRIEKIKKTR</sequence>
<feature type="domain" description="Glycosyl transferase family 1" evidence="7">
    <location>
        <begin position="197"/>
        <end position="343"/>
    </location>
</feature>
<dbReference type="EC" id="2.4.1.198" evidence="2"/>
<organism evidence="9 10">
    <name type="scientific">Theileria annulata</name>
    <dbReference type="NCBI Taxonomy" id="5874"/>
    <lineage>
        <taxon>Eukaryota</taxon>
        <taxon>Sar</taxon>
        <taxon>Alveolata</taxon>
        <taxon>Apicomplexa</taxon>
        <taxon>Aconoidasida</taxon>
        <taxon>Piroplasmida</taxon>
        <taxon>Theileriidae</taxon>
        <taxon>Theileria</taxon>
    </lineage>
</organism>
<proteinExistence type="predicted"/>
<dbReference type="InterPro" id="IPR013234">
    <property type="entry name" value="PIGA_GPI_anchor_biosynthesis"/>
</dbReference>
<dbReference type="Pfam" id="PF00534">
    <property type="entry name" value="Glycos_transf_1"/>
    <property type="match status" value="1"/>
</dbReference>
<accession>Q4U8T4</accession>
<dbReference type="InterPro" id="IPR039507">
    <property type="entry name" value="PIG-A/GPI3"/>
</dbReference>
<evidence type="ECO:0000256" key="2">
    <source>
        <dbReference type="ARBA" id="ARBA00012420"/>
    </source>
</evidence>
<dbReference type="InParanoid" id="Q4U8T4"/>
<feature type="domain" description="PIGA GPI anchor biosynthesis" evidence="8">
    <location>
        <begin position="52"/>
        <end position="137"/>
    </location>
</feature>
<dbReference type="UniPathway" id="UPA00196"/>
<dbReference type="PANTHER" id="PTHR45871:SF1">
    <property type="entry name" value="PHOSPHATIDYLINOSITOL N-ACETYLGLUCOSAMINYLTRANSFERASE SUBUNIT A"/>
    <property type="match status" value="1"/>
</dbReference>
<dbReference type="InterPro" id="IPR001296">
    <property type="entry name" value="Glyco_trans_1"/>
</dbReference>
<dbReference type="eggNOG" id="KOG1111">
    <property type="taxonomic scope" value="Eukaryota"/>
</dbReference>
<evidence type="ECO:0000256" key="3">
    <source>
        <dbReference type="ARBA" id="ARBA00022502"/>
    </source>
</evidence>
<comment type="pathway">
    <text evidence="1">Glycolipid biosynthesis; glycosylphosphatidylinositol-anchor biosynthesis.</text>
</comment>
<dbReference type="AlphaFoldDB" id="Q4U8T4"/>
<dbReference type="FunCoup" id="Q4U8T4">
    <property type="interactions" value="147"/>
</dbReference>
<dbReference type="SUPFAM" id="SSF53756">
    <property type="entry name" value="UDP-Glycosyltransferase/glycogen phosphorylase"/>
    <property type="match status" value="1"/>
</dbReference>
<dbReference type="EMBL" id="CR940353">
    <property type="protein sequence ID" value="CAI76769.1"/>
    <property type="molecule type" value="Genomic_DNA"/>
</dbReference>
<dbReference type="STRING" id="5874.Q4U8T4"/>
<dbReference type="GO" id="GO:0017176">
    <property type="term" value="F:phosphatidylinositol N-acetylglucosaminyltransferase activity"/>
    <property type="evidence" value="ECO:0007669"/>
    <property type="project" value="UniProtKB-EC"/>
</dbReference>
<dbReference type="CDD" id="cd03796">
    <property type="entry name" value="GT4_PIG-A-like"/>
    <property type="match status" value="1"/>
</dbReference>
<dbReference type="GeneID" id="3863345"/>
<reference evidence="9 10" key="1">
    <citation type="journal article" date="2005" name="Science">
        <title>Genome of the host-cell transforming parasite Theileria annulata compared with T. parva.</title>
        <authorList>
            <person name="Pain A."/>
            <person name="Renauld H."/>
            <person name="Berriman M."/>
            <person name="Murphy L."/>
            <person name="Yeats C.A."/>
            <person name="Weir W."/>
            <person name="Kerhornou A."/>
            <person name="Aslett M."/>
            <person name="Bishop R."/>
            <person name="Bouchier C."/>
            <person name="Cochet M."/>
            <person name="Coulson R.M.R."/>
            <person name="Cronin A."/>
            <person name="de Villiers E.P."/>
            <person name="Fraser A."/>
            <person name="Fosker N."/>
            <person name="Gardner M."/>
            <person name="Goble A."/>
            <person name="Griffiths-Jones S."/>
            <person name="Harris D.E."/>
            <person name="Katzer F."/>
            <person name="Larke N."/>
            <person name="Lord A."/>
            <person name="Maser P."/>
            <person name="McKellar S."/>
            <person name="Mooney P."/>
            <person name="Morton F."/>
            <person name="Nene V."/>
            <person name="O'Neil S."/>
            <person name="Price C."/>
            <person name="Quail M.A."/>
            <person name="Rabbinowitsch E."/>
            <person name="Rawlings N.D."/>
            <person name="Rutter S."/>
            <person name="Saunders D."/>
            <person name="Seeger K."/>
            <person name="Shah T."/>
            <person name="Squares R."/>
            <person name="Squares S."/>
            <person name="Tivey A."/>
            <person name="Walker A.R."/>
            <person name="Woodward J."/>
            <person name="Dobbelaere D.A.E."/>
            <person name="Langsley G."/>
            <person name="Rajandream M.A."/>
            <person name="McKeever D."/>
            <person name="Shiels B."/>
            <person name="Tait A."/>
            <person name="Barrell B.G."/>
            <person name="Hall N."/>
        </authorList>
    </citation>
    <scope>NUCLEOTIDE SEQUENCE [LARGE SCALE GENOMIC DNA]</scope>
    <source>
        <strain evidence="10">Ankara</strain>
    </source>
</reference>